<evidence type="ECO:0000313" key="3">
    <source>
        <dbReference type="Proteomes" id="UP001482620"/>
    </source>
</evidence>
<feature type="region of interest" description="Disordered" evidence="1">
    <location>
        <begin position="1"/>
        <end position="31"/>
    </location>
</feature>
<sequence length="106" mass="12005">MKRTGQIREPTRRDPGGAEHTLQNPENQHRGSAKFEDFTNLLLLLLLLFFRRPRTLRLCGRELPAQKLTSVRTGSEDLIVYECSAEDLLLLPVSAVVFCAYVCVGF</sequence>
<gene>
    <name evidence="2" type="ORF">ILYODFUR_030820</name>
</gene>
<protein>
    <submittedName>
        <fullName evidence="2">Uncharacterized protein</fullName>
    </submittedName>
</protein>
<proteinExistence type="predicted"/>
<dbReference type="Proteomes" id="UP001482620">
    <property type="component" value="Unassembled WGS sequence"/>
</dbReference>
<organism evidence="2 3">
    <name type="scientific">Ilyodon furcidens</name>
    <name type="common">goldbreast splitfin</name>
    <dbReference type="NCBI Taxonomy" id="33524"/>
    <lineage>
        <taxon>Eukaryota</taxon>
        <taxon>Metazoa</taxon>
        <taxon>Chordata</taxon>
        <taxon>Craniata</taxon>
        <taxon>Vertebrata</taxon>
        <taxon>Euteleostomi</taxon>
        <taxon>Actinopterygii</taxon>
        <taxon>Neopterygii</taxon>
        <taxon>Teleostei</taxon>
        <taxon>Neoteleostei</taxon>
        <taxon>Acanthomorphata</taxon>
        <taxon>Ovalentaria</taxon>
        <taxon>Atherinomorphae</taxon>
        <taxon>Cyprinodontiformes</taxon>
        <taxon>Goodeidae</taxon>
        <taxon>Ilyodon</taxon>
    </lineage>
</organism>
<dbReference type="EMBL" id="JAHRIQ010016240">
    <property type="protein sequence ID" value="MEQ2226775.1"/>
    <property type="molecule type" value="Genomic_DNA"/>
</dbReference>
<reference evidence="2 3" key="1">
    <citation type="submission" date="2021-06" db="EMBL/GenBank/DDBJ databases">
        <authorList>
            <person name="Palmer J.M."/>
        </authorList>
    </citation>
    <scope>NUCLEOTIDE SEQUENCE [LARGE SCALE GENOMIC DNA]</scope>
    <source>
        <strain evidence="3">if_2019</strain>
        <tissue evidence="2">Muscle</tissue>
    </source>
</reference>
<comment type="caution">
    <text evidence="2">The sequence shown here is derived from an EMBL/GenBank/DDBJ whole genome shotgun (WGS) entry which is preliminary data.</text>
</comment>
<evidence type="ECO:0000313" key="2">
    <source>
        <dbReference type="EMBL" id="MEQ2226775.1"/>
    </source>
</evidence>
<name>A0ABV0T336_9TELE</name>
<keyword evidence="3" id="KW-1185">Reference proteome</keyword>
<accession>A0ABV0T336</accession>
<evidence type="ECO:0000256" key="1">
    <source>
        <dbReference type="SAM" id="MobiDB-lite"/>
    </source>
</evidence>